<dbReference type="Gene3D" id="3.40.30.10">
    <property type="entry name" value="Glutaredoxin"/>
    <property type="match status" value="1"/>
</dbReference>
<feature type="domain" description="GST N-terminal" evidence="1">
    <location>
        <begin position="66"/>
        <end position="155"/>
    </location>
</feature>
<dbReference type="PANTHER" id="PTHR32419:SF6">
    <property type="entry name" value="GLUTATHIONE S-TRANSFERASE OMEGA-LIKE 1-RELATED"/>
    <property type="match status" value="1"/>
</dbReference>
<sequence>MQHVRAVTGRNTLVDGEWQTDIGPYTDERGAFDRGETTFRDRIRDTADARFEQASDRHQLHVARNCPSAHDVALTRRLTGLTDPVSMDVVDPWREDEGWTVTTETVCCTPDTVLGSEHLRDVYVAADPTYTGRVTVPVLWDRERQTIVNNESIDITSPACVQPFLAYLADFILCNTVELPRRSLFTVM</sequence>
<dbReference type="InterPro" id="IPR016639">
    <property type="entry name" value="GST_Omega/GSH"/>
</dbReference>
<dbReference type="AlphaFoldDB" id="A0ABD5VDP2"/>
<gene>
    <name evidence="2" type="ORF">ACFQGB_12265</name>
</gene>
<evidence type="ECO:0000313" key="2">
    <source>
        <dbReference type="EMBL" id="MFC6953639.1"/>
    </source>
</evidence>
<dbReference type="PANTHER" id="PTHR32419">
    <property type="entry name" value="GLUTATHIONYL-HYDROQUINONE REDUCTASE"/>
    <property type="match status" value="1"/>
</dbReference>
<dbReference type="EMBL" id="JBHSXN010000002">
    <property type="protein sequence ID" value="MFC6953639.1"/>
    <property type="molecule type" value="Genomic_DNA"/>
</dbReference>
<proteinExistence type="predicted"/>
<comment type="caution">
    <text evidence="2">The sequence shown here is derived from an EMBL/GenBank/DDBJ whole genome shotgun (WGS) entry which is preliminary data.</text>
</comment>
<keyword evidence="3" id="KW-1185">Reference proteome</keyword>
<dbReference type="InterPro" id="IPR004045">
    <property type="entry name" value="Glutathione_S-Trfase_N"/>
</dbReference>
<evidence type="ECO:0000313" key="3">
    <source>
        <dbReference type="Proteomes" id="UP001596395"/>
    </source>
</evidence>
<organism evidence="2 3">
    <name type="scientific">Halorubellus litoreus</name>
    <dbReference type="NCBI Taxonomy" id="755308"/>
    <lineage>
        <taxon>Archaea</taxon>
        <taxon>Methanobacteriati</taxon>
        <taxon>Methanobacteriota</taxon>
        <taxon>Stenosarchaea group</taxon>
        <taxon>Halobacteria</taxon>
        <taxon>Halobacteriales</taxon>
        <taxon>Halorubellaceae</taxon>
        <taxon>Halorubellus</taxon>
    </lineage>
</organism>
<name>A0ABD5VDP2_9EURY</name>
<reference evidence="2 3" key="1">
    <citation type="journal article" date="2019" name="Int. J. Syst. Evol. Microbiol.">
        <title>The Global Catalogue of Microorganisms (GCM) 10K type strain sequencing project: providing services to taxonomists for standard genome sequencing and annotation.</title>
        <authorList>
            <consortium name="The Broad Institute Genomics Platform"/>
            <consortium name="The Broad Institute Genome Sequencing Center for Infectious Disease"/>
            <person name="Wu L."/>
            <person name="Ma J."/>
        </authorList>
    </citation>
    <scope>NUCLEOTIDE SEQUENCE [LARGE SCALE GENOMIC DNA]</scope>
    <source>
        <strain evidence="2 3">GX26</strain>
    </source>
</reference>
<dbReference type="Pfam" id="PF13409">
    <property type="entry name" value="GST_N_2"/>
    <property type="match status" value="1"/>
</dbReference>
<protein>
    <recommendedName>
        <fullName evidence="1">GST N-terminal domain-containing protein</fullName>
    </recommendedName>
</protein>
<evidence type="ECO:0000259" key="1">
    <source>
        <dbReference type="Pfam" id="PF13409"/>
    </source>
</evidence>
<dbReference type="Proteomes" id="UP001596395">
    <property type="component" value="Unassembled WGS sequence"/>
</dbReference>
<accession>A0ABD5VDP2</accession>
<dbReference type="RefSeq" id="WP_379762540.1">
    <property type="nucleotide sequence ID" value="NZ_JAZAQL010000002.1"/>
</dbReference>